<reference evidence="2" key="1">
    <citation type="journal article" date="2016" name="Sci. Rep.">
        <title>Molecular characterization of firefly nuptial gifts: a multi-omics approach sheds light on postcopulatory sexual selection.</title>
        <authorList>
            <person name="Al-Wathiqui N."/>
            <person name="Fallon T.R."/>
            <person name="South A."/>
            <person name="Weng J.K."/>
            <person name="Lewis S.M."/>
        </authorList>
    </citation>
    <scope>NUCLEOTIDE SEQUENCE</scope>
</reference>
<evidence type="ECO:0000256" key="1">
    <source>
        <dbReference type="SAM" id="SignalP"/>
    </source>
</evidence>
<feature type="signal peptide" evidence="1">
    <location>
        <begin position="1"/>
        <end position="16"/>
    </location>
</feature>
<dbReference type="AlphaFoldDB" id="A0A1Y1NC60"/>
<dbReference type="InterPro" id="IPR009832">
    <property type="entry name" value="DUF1397"/>
</dbReference>
<dbReference type="PANTHER" id="PTHR20997">
    <property type="entry name" value="EG:BACR42I17.2 PROTEIN-RELATED"/>
    <property type="match status" value="1"/>
</dbReference>
<dbReference type="Pfam" id="PF07165">
    <property type="entry name" value="DUF1397"/>
    <property type="match status" value="1"/>
</dbReference>
<feature type="chain" id="PRO_5012417650" description="DUF19 domain-containing protein" evidence="1">
    <location>
        <begin position="17"/>
        <end position="252"/>
    </location>
</feature>
<proteinExistence type="predicted"/>
<name>A0A1Y1NC60_PHOPY</name>
<protein>
    <recommendedName>
        <fullName evidence="3">DUF19 domain-containing protein</fullName>
    </recommendedName>
</protein>
<accession>A0A1Y1NC60</accession>
<organism evidence="2">
    <name type="scientific">Photinus pyralis</name>
    <name type="common">Common eastern firefly</name>
    <name type="synonym">Lampyris pyralis</name>
    <dbReference type="NCBI Taxonomy" id="7054"/>
    <lineage>
        <taxon>Eukaryota</taxon>
        <taxon>Metazoa</taxon>
        <taxon>Ecdysozoa</taxon>
        <taxon>Arthropoda</taxon>
        <taxon>Hexapoda</taxon>
        <taxon>Insecta</taxon>
        <taxon>Pterygota</taxon>
        <taxon>Neoptera</taxon>
        <taxon>Endopterygota</taxon>
        <taxon>Coleoptera</taxon>
        <taxon>Polyphaga</taxon>
        <taxon>Elateriformia</taxon>
        <taxon>Elateroidea</taxon>
        <taxon>Lampyridae</taxon>
        <taxon>Lampyrinae</taxon>
        <taxon>Photinus</taxon>
    </lineage>
</organism>
<sequence>MKIIFGLLLLVALASGQNEVQTIGEILMAILEAIAKVLEALGRVFVQIQKAIKDGCDRNGGPGAYENLTKVWSESTDFYNSHFDGFQQEVEVAKKAGNLSAVFKNYCRLSVPLIHHVQRLSDATRKCSGPDNIPTIQHFRNMAERAIHFGCENDGARIALFVADDGYDCVMGKNTALLECGGNTRFGDLDSIQSTIQSFEFDKGVCEDYKTIQKCMVGVLGECSKSAPAKLMDDFLNEIFSSSPCLNFAELY</sequence>
<evidence type="ECO:0008006" key="3">
    <source>
        <dbReference type="Google" id="ProtNLM"/>
    </source>
</evidence>
<evidence type="ECO:0000313" key="2">
    <source>
        <dbReference type="EMBL" id="JAV95108.1"/>
    </source>
</evidence>
<dbReference type="PANTHER" id="PTHR20997:SF2">
    <property type="entry name" value="EG:BACR42I17.2 PROTEIN-RELATED"/>
    <property type="match status" value="1"/>
</dbReference>
<dbReference type="EMBL" id="GEZM01007530">
    <property type="protein sequence ID" value="JAV95108.1"/>
    <property type="molecule type" value="Transcribed_RNA"/>
</dbReference>
<keyword evidence="1" id="KW-0732">Signal</keyword>